<dbReference type="Proteomes" id="UP000676336">
    <property type="component" value="Unassembled WGS sequence"/>
</dbReference>
<evidence type="ECO:0000313" key="1">
    <source>
        <dbReference type="EMBL" id="CAF4744691.1"/>
    </source>
</evidence>
<protein>
    <submittedName>
        <fullName evidence="1">Uncharacterized protein</fullName>
    </submittedName>
</protein>
<evidence type="ECO:0000313" key="2">
    <source>
        <dbReference type="EMBL" id="CAF5151059.1"/>
    </source>
</evidence>
<feature type="non-terminal residue" evidence="1">
    <location>
        <position position="1"/>
    </location>
</feature>
<reference evidence="1" key="1">
    <citation type="submission" date="2021-02" db="EMBL/GenBank/DDBJ databases">
        <authorList>
            <person name="Nowell W R."/>
        </authorList>
    </citation>
    <scope>NUCLEOTIDE SEQUENCE</scope>
</reference>
<name>A0A8S3B506_9BILA</name>
<proteinExistence type="predicted"/>
<dbReference type="EMBL" id="CAJOBI010282338">
    <property type="protein sequence ID" value="CAF5151059.1"/>
    <property type="molecule type" value="Genomic_DNA"/>
</dbReference>
<dbReference type="Proteomes" id="UP000681967">
    <property type="component" value="Unassembled WGS sequence"/>
</dbReference>
<comment type="caution">
    <text evidence="1">The sequence shown here is derived from an EMBL/GenBank/DDBJ whole genome shotgun (WGS) entry which is preliminary data.</text>
</comment>
<dbReference type="EMBL" id="CAJOBH010128285">
    <property type="protein sequence ID" value="CAF4744691.1"/>
    <property type="molecule type" value="Genomic_DNA"/>
</dbReference>
<sequence length="70" mass="8454">NEYIRIFKNYLKIFHGKKMNTFDFIQFVDALYRLRSDYDPDSTIEDSYEKQSEQQLPPTIKCTNDPITRL</sequence>
<evidence type="ECO:0000313" key="3">
    <source>
        <dbReference type="Proteomes" id="UP000681967"/>
    </source>
</evidence>
<gene>
    <name evidence="1" type="ORF">BYL167_LOCUS45847</name>
    <name evidence="2" type="ORF">SMN809_LOCUS63895</name>
</gene>
<dbReference type="AlphaFoldDB" id="A0A8S3B506"/>
<accession>A0A8S3B506</accession>
<organism evidence="1 3">
    <name type="scientific">Rotaria magnacalcarata</name>
    <dbReference type="NCBI Taxonomy" id="392030"/>
    <lineage>
        <taxon>Eukaryota</taxon>
        <taxon>Metazoa</taxon>
        <taxon>Spiralia</taxon>
        <taxon>Gnathifera</taxon>
        <taxon>Rotifera</taxon>
        <taxon>Eurotatoria</taxon>
        <taxon>Bdelloidea</taxon>
        <taxon>Philodinida</taxon>
        <taxon>Philodinidae</taxon>
        <taxon>Rotaria</taxon>
    </lineage>
</organism>